<sequence>MKIVRRKLRSVILLCTNNVGWLVLAKIYIMLVIIYSIYLIDPFVIRKEIGKTFVNKTSEKTPLILVWTHLQKQYIDWFYNVPIDEKEYRDLLSLKKEISPLNCPSSCSITLNRNLIESSDAVLISLYDMNICLYLNKFMADVVDILTFGTLHSFLCWFPSSNFGANKDVFLFFHEPPNILFSHMNKNWALQYLENRVDYTISYRRDSTIFTPYISSQLKFKSHHNSSNPSIKSLSAKSKVHVKIAWMVSNCNTASKREEYVAILSKYVEVLVIGKCGEDICSLLEYSVNDCMDHLISEGFNFYLSFENEICSDYLTEKFDKTLSHDIVPIVMSGSLNSIQDILPPKSGYIDVSDFESPEDLSNYLLSMTKEQWISFMEWKRNGAKLRDSDIGNKRMFGSHSNYVCKLCHFVSQETELKAAYSIRDSFINWWNAQICLYSWRNLM</sequence>
<dbReference type="InterPro" id="IPR055270">
    <property type="entry name" value="Glyco_tran_10_C"/>
</dbReference>
<protein>
    <recommendedName>
        <fullName evidence="12">Fucosyltransferase</fullName>
        <ecNumber evidence="12">2.4.1.-</ecNumber>
    </recommendedName>
</protein>
<evidence type="ECO:0000256" key="5">
    <source>
        <dbReference type="ARBA" id="ARBA00022679"/>
    </source>
</evidence>
<dbReference type="GO" id="GO:0032580">
    <property type="term" value="C:Golgi cisterna membrane"/>
    <property type="evidence" value="ECO:0007669"/>
    <property type="project" value="UniProtKB-SubCell"/>
</dbReference>
<reference evidence="15" key="1">
    <citation type="submission" date="2014-05" db="EMBL/GenBank/DDBJ databases">
        <authorList>
            <person name="Chronopoulou M."/>
        </authorList>
    </citation>
    <scope>NUCLEOTIDE SEQUENCE</scope>
    <source>
        <tissue evidence="15">Whole organism</tissue>
    </source>
</reference>
<evidence type="ECO:0000256" key="4">
    <source>
        <dbReference type="ARBA" id="ARBA00022676"/>
    </source>
</evidence>
<evidence type="ECO:0000313" key="15">
    <source>
        <dbReference type="EMBL" id="CDW33814.1"/>
    </source>
</evidence>
<accession>A0A0K2U6B8</accession>
<evidence type="ECO:0000256" key="2">
    <source>
        <dbReference type="ARBA" id="ARBA00004922"/>
    </source>
</evidence>
<feature type="transmembrane region" description="Helical" evidence="12">
    <location>
        <begin position="12"/>
        <end position="38"/>
    </location>
</feature>
<evidence type="ECO:0000256" key="1">
    <source>
        <dbReference type="ARBA" id="ARBA00004447"/>
    </source>
</evidence>
<feature type="domain" description="Fucosyltransferase C-terminal" evidence="13">
    <location>
        <begin position="243"/>
        <end position="420"/>
    </location>
</feature>
<keyword evidence="10 12" id="KW-0472">Membrane</keyword>
<dbReference type="InterPro" id="IPR031481">
    <property type="entry name" value="Glyco_tran_10_N"/>
</dbReference>
<keyword evidence="9 12" id="KW-0333">Golgi apparatus</keyword>
<evidence type="ECO:0000256" key="7">
    <source>
        <dbReference type="ARBA" id="ARBA00022968"/>
    </source>
</evidence>
<evidence type="ECO:0000256" key="8">
    <source>
        <dbReference type="ARBA" id="ARBA00022989"/>
    </source>
</evidence>
<proteinExistence type="inferred from homology"/>
<dbReference type="EC" id="2.4.1.-" evidence="12"/>
<dbReference type="PANTHER" id="PTHR48438:SF1">
    <property type="entry name" value="ALPHA-(1,3)-FUCOSYLTRANSFERASE C-RELATED"/>
    <property type="match status" value="1"/>
</dbReference>
<keyword evidence="6 12" id="KW-0812">Transmembrane</keyword>
<evidence type="ECO:0000256" key="3">
    <source>
        <dbReference type="ARBA" id="ARBA00008919"/>
    </source>
</evidence>
<dbReference type="OrthoDB" id="427096at2759"/>
<keyword evidence="11" id="KW-0325">Glycoprotein</keyword>
<dbReference type="UniPathway" id="UPA00378"/>
<dbReference type="AlphaFoldDB" id="A0A0K2U6B8"/>
<dbReference type="InterPro" id="IPR038577">
    <property type="entry name" value="GT10-like_C_sf"/>
</dbReference>
<dbReference type="EMBL" id="HACA01016453">
    <property type="protein sequence ID" value="CDW33814.1"/>
    <property type="molecule type" value="Transcribed_RNA"/>
</dbReference>
<keyword evidence="5 12" id="KW-0808">Transferase</keyword>
<dbReference type="GO" id="GO:0008417">
    <property type="term" value="F:fucosyltransferase activity"/>
    <property type="evidence" value="ECO:0007669"/>
    <property type="project" value="InterPro"/>
</dbReference>
<evidence type="ECO:0000256" key="11">
    <source>
        <dbReference type="ARBA" id="ARBA00023180"/>
    </source>
</evidence>
<organism evidence="15">
    <name type="scientific">Lepeophtheirus salmonis</name>
    <name type="common">Salmon louse</name>
    <name type="synonym">Caligus salmonis</name>
    <dbReference type="NCBI Taxonomy" id="72036"/>
    <lineage>
        <taxon>Eukaryota</taxon>
        <taxon>Metazoa</taxon>
        <taxon>Ecdysozoa</taxon>
        <taxon>Arthropoda</taxon>
        <taxon>Crustacea</taxon>
        <taxon>Multicrustacea</taxon>
        <taxon>Hexanauplia</taxon>
        <taxon>Copepoda</taxon>
        <taxon>Siphonostomatoida</taxon>
        <taxon>Caligidae</taxon>
        <taxon>Lepeophtheirus</taxon>
    </lineage>
</organism>
<dbReference type="Pfam" id="PF00852">
    <property type="entry name" value="Glyco_transf_10"/>
    <property type="match status" value="1"/>
</dbReference>
<evidence type="ECO:0000256" key="9">
    <source>
        <dbReference type="ARBA" id="ARBA00023034"/>
    </source>
</evidence>
<comment type="subcellular location">
    <subcellularLocation>
        <location evidence="1 12">Golgi apparatus</location>
        <location evidence="1 12">Golgi stack membrane</location>
        <topology evidence="1 12">Single-pass type II membrane protein</topology>
    </subcellularLocation>
</comment>
<evidence type="ECO:0000259" key="14">
    <source>
        <dbReference type="Pfam" id="PF17039"/>
    </source>
</evidence>
<dbReference type="InterPro" id="IPR001503">
    <property type="entry name" value="Glyco_trans_10"/>
</dbReference>
<name>A0A0K2U6B8_LEPSM</name>
<evidence type="ECO:0000259" key="13">
    <source>
        <dbReference type="Pfam" id="PF00852"/>
    </source>
</evidence>
<keyword evidence="7" id="KW-0735">Signal-anchor</keyword>
<dbReference type="Pfam" id="PF17039">
    <property type="entry name" value="Glyco_tran_10_N"/>
    <property type="match status" value="1"/>
</dbReference>
<comment type="pathway">
    <text evidence="2">Protein modification; protein glycosylation.</text>
</comment>
<evidence type="ECO:0000256" key="10">
    <source>
        <dbReference type="ARBA" id="ARBA00023136"/>
    </source>
</evidence>
<evidence type="ECO:0000256" key="12">
    <source>
        <dbReference type="RuleBase" id="RU003832"/>
    </source>
</evidence>
<keyword evidence="4 12" id="KW-0328">Glycosyltransferase</keyword>
<feature type="domain" description="Fucosyltransferase N-terminal" evidence="14">
    <location>
        <begin position="60"/>
        <end position="213"/>
    </location>
</feature>
<comment type="similarity">
    <text evidence="3 12">Belongs to the glycosyltransferase 10 family.</text>
</comment>
<dbReference type="Gene3D" id="3.40.50.11660">
    <property type="entry name" value="Glycosyl transferase family 10, C-terminal domain"/>
    <property type="match status" value="1"/>
</dbReference>
<evidence type="ECO:0000256" key="6">
    <source>
        <dbReference type="ARBA" id="ARBA00022692"/>
    </source>
</evidence>
<keyword evidence="8 12" id="KW-1133">Transmembrane helix</keyword>
<dbReference type="PANTHER" id="PTHR48438">
    <property type="entry name" value="ALPHA-(1,3)-FUCOSYLTRANSFERASE C-RELATED"/>
    <property type="match status" value="1"/>
</dbReference>
<dbReference type="SUPFAM" id="SSF53756">
    <property type="entry name" value="UDP-Glycosyltransferase/glycogen phosphorylase"/>
    <property type="match status" value="1"/>
</dbReference>